<dbReference type="GO" id="GO:0017040">
    <property type="term" value="F:N-acylsphingosine amidohydrolase activity"/>
    <property type="evidence" value="ECO:0007669"/>
    <property type="project" value="UniProtKB-EC"/>
</dbReference>
<name>A0A6A6CGS7_ZASCE</name>
<feature type="domain" description="Acid ceramidase N-terminal" evidence="3">
    <location>
        <begin position="58"/>
        <end position="118"/>
    </location>
</feature>
<evidence type="ECO:0000256" key="2">
    <source>
        <dbReference type="SAM" id="MobiDB-lite"/>
    </source>
</evidence>
<dbReference type="OrthoDB" id="5273684at2759"/>
<evidence type="ECO:0000256" key="1">
    <source>
        <dbReference type="ARBA" id="ARBA00011891"/>
    </source>
</evidence>
<dbReference type="EMBL" id="ML993597">
    <property type="protein sequence ID" value="KAF2166394.1"/>
    <property type="molecule type" value="Genomic_DNA"/>
</dbReference>
<evidence type="ECO:0000259" key="3">
    <source>
        <dbReference type="Pfam" id="PF15508"/>
    </source>
</evidence>
<dbReference type="RefSeq" id="XP_033667283.1">
    <property type="nucleotide sequence ID" value="XM_033812943.1"/>
</dbReference>
<dbReference type="AlphaFoldDB" id="A0A6A6CGS7"/>
<keyword evidence="5" id="KW-1185">Reference proteome</keyword>
<protein>
    <recommendedName>
        <fullName evidence="1">ceramidase</fullName>
        <ecNumber evidence="1">3.5.1.23</ecNumber>
    </recommendedName>
</protein>
<dbReference type="GeneID" id="54566215"/>
<dbReference type="PANTHER" id="PTHR28583:SF1">
    <property type="entry name" value="ACID CERAMIDASE"/>
    <property type="match status" value="1"/>
</dbReference>
<gene>
    <name evidence="4" type="ORF">M409DRAFT_55229</name>
</gene>
<evidence type="ECO:0000313" key="5">
    <source>
        <dbReference type="Proteomes" id="UP000799537"/>
    </source>
</evidence>
<dbReference type="Pfam" id="PF15508">
    <property type="entry name" value="NAAA-beta"/>
    <property type="match status" value="1"/>
</dbReference>
<dbReference type="InterPro" id="IPR029130">
    <property type="entry name" value="Acid_ceramidase_N"/>
</dbReference>
<feature type="region of interest" description="Disordered" evidence="2">
    <location>
        <begin position="24"/>
        <end position="61"/>
    </location>
</feature>
<dbReference type="PANTHER" id="PTHR28583">
    <property type="entry name" value="ACID AMIDASE"/>
    <property type="match status" value="1"/>
</dbReference>
<reference evidence="4" key="1">
    <citation type="journal article" date="2020" name="Stud. Mycol.">
        <title>101 Dothideomycetes genomes: a test case for predicting lifestyles and emergence of pathogens.</title>
        <authorList>
            <person name="Haridas S."/>
            <person name="Albert R."/>
            <person name="Binder M."/>
            <person name="Bloem J."/>
            <person name="Labutti K."/>
            <person name="Salamov A."/>
            <person name="Andreopoulos B."/>
            <person name="Baker S."/>
            <person name="Barry K."/>
            <person name="Bills G."/>
            <person name="Bluhm B."/>
            <person name="Cannon C."/>
            <person name="Castanera R."/>
            <person name="Culley D."/>
            <person name="Daum C."/>
            <person name="Ezra D."/>
            <person name="Gonzalez J."/>
            <person name="Henrissat B."/>
            <person name="Kuo A."/>
            <person name="Liang C."/>
            <person name="Lipzen A."/>
            <person name="Lutzoni F."/>
            <person name="Magnuson J."/>
            <person name="Mondo S."/>
            <person name="Nolan M."/>
            <person name="Ohm R."/>
            <person name="Pangilinan J."/>
            <person name="Park H.-J."/>
            <person name="Ramirez L."/>
            <person name="Alfaro M."/>
            <person name="Sun H."/>
            <person name="Tritt A."/>
            <person name="Yoshinaga Y."/>
            <person name="Zwiers L.-H."/>
            <person name="Turgeon B."/>
            <person name="Goodwin S."/>
            <person name="Spatafora J."/>
            <person name="Crous P."/>
            <person name="Grigoriev I."/>
        </authorList>
    </citation>
    <scope>NUCLEOTIDE SEQUENCE</scope>
    <source>
        <strain evidence="4">ATCC 36951</strain>
    </source>
</reference>
<evidence type="ECO:0000313" key="4">
    <source>
        <dbReference type="EMBL" id="KAF2166394.1"/>
    </source>
</evidence>
<dbReference type="Proteomes" id="UP000799537">
    <property type="component" value="Unassembled WGS sequence"/>
</dbReference>
<accession>A0A6A6CGS7</accession>
<sequence length="467" mass="52844">MTTAASSASYQLFDGDRTERIHNLRIRASGRSNTGSTTSSRASTRSNNAPKRSSNPDEPSRFVIDLSLPPEQRYLEVCTAFKKQLKDITPLFDEVVGGFLHCIPVRRVHQLARLLLRGIYDKEENRELKGISKAVGVDMHLLVSFNVLLDLLMGCTSGGALVRDGEGGTKMVHFRTLDWGMPSLRKLVVQLDFKRRQDGPIIASSITYAGYVGVLTGVRKDFSVSLNFRPNRNDKGKHWSDVKYYYHLLMVLLGWRRSISSQLRCFLMPQKQEKSTTRGQEANDQVKYWTYEETVSCIGGGTGKPLRTTACYLCFGNGQETTVIEKDRATATLRSNNVFIAITNNDVDHEDETNIPVQAGERETSLADIVNEGKDRRQCTEGNYFLMRQHAAAWRANAGLGHSLEEAVSADNITAMLQWYPTTNEMTHFACLMDPKEGAVRWCRRWARPATKRWIREHQGYQRSTYL</sequence>
<dbReference type="EC" id="3.5.1.23" evidence="1"/>
<organism evidence="4 5">
    <name type="scientific">Zasmidium cellare ATCC 36951</name>
    <dbReference type="NCBI Taxonomy" id="1080233"/>
    <lineage>
        <taxon>Eukaryota</taxon>
        <taxon>Fungi</taxon>
        <taxon>Dikarya</taxon>
        <taxon>Ascomycota</taxon>
        <taxon>Pezizomycotina</taxon>
        <taxon>Dothideomycetes</taxon>
        <taxon>Dothideomycetidae</taxon>
        <taxon>Mycosphaerellales</taxon>
        <taxon>Mycosphaerellaceae</taxon>
        <taxon>Zasmidium</taxon>
    </lineage>
</organism>
<feature type="compositionally biased region" description="Low complexity" evidence="2">
    <location>
        <begin position="27"/>
        <end position="49"/>
    </location>
</feature>
<proteinExistence type="predicted"/>